<dbReference type="PANTHER" id="PTHR43682">
    <property type="entry name" value="LACTATE UTILIZATION PROTEIN C"/>
    <property type="match status" value="1"/>
</dbReference>
<dbReference type="SUPFAM" id="SSF100950">
    <property type="entry name" value="NagB/RpiA/CoA transferase-like"/>
    <property type="match status" value="1"/>
</dbReference>
<comment type="caution">
    <text evidence="3">The sequence shown here is derived from an EMBL/GenBank/DDBJ whole genome shotgun (WGS) entry which is preliminary data.</text>
</comment>
<dbReference type="PANTHER" id="PTHR43682:SF1">
    <property type="entry name" value="LACTATE UTILIZATION PROTEIN C"/>
    <property type="match status" value="1"/>
</dbReference>
<evidence type="ECO:0000313" key="4">
    <source>
        <dbReference type="Proteomes" id="UP000823937"/>
    </source>
</evidence>
<dbReference type="HAMAP" id="MF_02104">
    <property type="entry name" value="LutC"/>
    <property type="match status" value="1"/>
</dbReference>
<dbReference type="InterPro" id="IPR022823">
    <property type="entry name" value="LutC"/>
</dbReference>
<evidence type="ECO:0000256" key="1">
    <source>
        <dbReference type="HAMAP-Rule" id="MF_02104"/>
    </source>
</evidence>
<protein>
    <recommendedName>
        <fullName evidence="1">Lactate utilization protein C</fullName>
    </recommendedName>
</protein>
<proteinExistence type="inferred from homology"/>
<accession>A0A9D1PKZ2</accession>
<dbReference type="AlphaFoldDB" id="A0A9D1PKZ2"/>
<comment type="function">
    <text evidence="1">Is involved in L-lactate degradation and allows cells to grow with lactate as the sole carbon source.</text>
</comment>
<dbReference type="Pfam" id="PF02589">
    <property type="entry name" value="LUD_dom"/>
    <property type="match status" value="1"/>
</dbReference>
<dbReference type="EMBL" id="DXHX01000064">
    <property type="protein sequence ID" value="HIV74325.1"/>
    <property type="molecule type" value="Genomic_DNA"/>
</dbReference>
<comment type="similarity">
    <text evidence="1">Belongs to the LutC/YkgG family.</text>
</comment>
<reference evidence="3" key="1">
    <citation type="journal article" date="2021" name="PeerJ">
        <title>Extensive microbial diversity within the chicken gut microbiome revealed by metagenomics and culture.</title>
        <authorList>
            <person name="Gilroy R."/>
            <person name="Ravi A."/>
            <person name="Getino M."/>
            <person name="Pursley I."/>
            <person name="Horton D.L."/>
            <person name="Alikhan N.F."/>
            <person name="Baker D."/>
            <person name="Gharbi K."/>
            <person name="Hall N."/>
            <person name="Watson M."/>
            <person name="Adriaenssens E.M."/>
            <person name="Foster-Nyarko E."/>
            <person name="Jarju S."/>
            <person name="Secka A."/>
            <person name="Antonio M."/>
            <person name="Oren A."/>
            <person name="Chaudhuri R.R."/>
            <person name="La Ragione R."/>
            <person name="Hildebrand F."/>
            <person name="Pallen M.J."/>
        </authorList>
    </citation>
    <scope>NUCLEOTIDE SEQUENCE</scope>
    <source>
        <strain evidence="3">CHK169-2315</strain>
    </source>
</reference>
<gene>
    <name evidence="1" type="primary">lutC</name>
    <name evidence="3" type="ORF">H9895_04500</name>
</gene>
<dbReference type="Gene3D" id="3.40.50.10420">
    <property type="entry name" value="NagB/RpiA/CoA transferase-like"/>
    <property type="match status" value="1"/>
</dbReference>
<evidence type="ECO:0000313" key="3">
    <source>
        <dbReference type="EMBL" id="HIV74325.1"/>
    </source>
</evidence>
<name>A0A9D1PKZ2_9BACI</name>
<reference evidence="3" key="2">
    <citation type="submission" date="2021-04" db="EMBL/GenBank/DDBJ databases">
        <authorList>
            <person name="Gilroy R."/>
        </authorList>
    </citation>
    <scope>NUCLEOTIDE SEQUENCE</scope>
    <source>
        <strain evidence="3">CHK169-2315</strain>
    </source>
</reference>
<dbReference type="InterPro" id="IPR003741">
    <property type="entry name" value="LUD_dom"/>
</dbReference>
<evidence type="ECO:0000259" key="2">
    <source>
        <dbReference type="Pfam" id="PF02589"/>
    </source>
</evidence>
<feature type="domain" description="LUD" evidence="2">
    <location>
        <begin position="50"/>
        <end position="233"/>
    </location>
</feature>
<dbReference type="InterPro" id="IPR037171">
    <property type="entry name" value="NagB/RpiA_transferase-like"/>
</dbReference>
<organism evidence="3 4">
    <name type="scientific">Candidatus Pseudogracilibacillus intestinigallinarum</name>
    <dbReference type="NCBI Taxonomy" id="2838742"/>
    <lineage>
        <taxon>Bacteria</taxon>
        <taxon>Bacillati</taxon>
        <taxon>Bacillota</taxon>
        <taxon>Bacilli</taxon>
        <taxon>Bacillales</taxon>
        <taxon>Bacillaceae</taxon>
        <taxon>Pseudogracilibacillus</taxon>
    </lineage>
</organism>
<dbReference type="InterPro" id="IPR024185">
    <property type="entry name" value="FTHF_cligase-like_sf"/>
</dbReference>
<sequence length="236" mass="26048">MTIQNRESFLDNVAANLGRNQRTEGVERPVWSVTPQHDVFKGYSPDKLVEELKHICKDIHTDFKMTTRAELNKVLKSTIEAYDGKRIITSSDHRNQVFGLDDLFTQLTAEGHDVHVWQANEGKENQVIAEKADVGITFSDVTLAESGTVVLMNNKCNGRSISLLPRTYIAIIPKSTIVARMTQATKQIHEANVRGEDVASCVSFVTGPSNSADIEMKLIVGVHGPVAATYIVIDDA</sequence>
<dbReference type="GO" id="GO:0006089">
    <property type="term" value="P:lactate metabolic process"/>
    <property type="evidence" value="ECO:0007669"/>
    <property type="project" value="UniProtKB-UniRule"/>
</dbReference>
<dbReference type="Proteomes" id="UP000823937">
    <property type="component" value="Unassembled WGS sequence"/>
</dbReference>